<feature type="transmembrane region" description="Helical" evidence="1">
    <location>
        <begin position="640"/>
        <end position="657"/>
    </location>
</feature>
<dbReference type="AlphaFoldDB" id="A0A031WEU7"/>
<feature type="transmembrane region" description="Helical" evidence="1">
    <location>
        <begin position="372"/>
        <end position="397"/>
    </location>
</feature>
<keyword evidence="1" id="KW-1133">Transmembrane helix</keyword>
<feature type="transmembrane region" description="Helical" evidence="1">
    <location>
        <begin position="695"/>
        <end position="719"/>
    </location>
</feature>
<accession>A0A031WEU7</accession>
<dbReference type="EMBL" id="CAADAN010000004">
    <property type="protein sequence ID" value="VFD31002.1"/>
    <property type="molecule type" value="Genomic_DNA"/>
</dbReference>
<reference evidence="4" key="1">
    <citation type="submission" date="2014-07" db="EMBL/GenBank/DDBJ databases">
        <authorList>
            <person name="Monot Marc"/>
        </authorList>
    </citation>
    <scope>NUCLEOTIDE SEQUENCE</scope>
    <source>
        <strain evidence="4">7032989</strain>
        <strain evidence="2">7032994</strain>
    </source>
</reference>
<dbReference type="PATRIC" id="fig|1496.1373.peg.1127"/>
<keyword evidence="1" id="KW-0812">Transmembrane</keyword>
<evidence type="ECO:0000313" key="3">
    <source>
        <dbReference type="EMBL" id="CDS86552.1"/>
    </source>
</evidence>
<feature type="transmembrane region" description="Helical" evidence="1">
    <location>
        <begin position="669"/>
        <end position="689"/>
    </location>
</feature>
<organism evidence="4">
    <name type="scientific">Clostridioides difficile</name>
    <name type="common">Peptoclostridium difficile</name>
    <dbReference type="NCBI Taxonomy" id="1496"/>
    <lineage>
        <taxon>Bacteria</taxon>
        <taxon>Bacillati</taxon>
        <taxon>Bacillota</taxon>
        <taxon>Clostridia</taxon>
        <taxon>Peptostreptococcales</taxon>
        <taxon>Peptostreptococcaceae</taxon>
        <taxon>Clostridioides</taxon>
    </lineage>
</organism>
<feature type="transmembrane region" description="Helical" evidence="1">
    <location>
        <begin position="554"/>
        <end position="572"/>
    </location>
</feature>
<feature type="transmembrane region" description="Helical" evidence="1">
    <location>
        <begin position="530"/>
        <end position="548"/>
    </location>
</feature>
<proteinExistence type="predicted"/>
<evidence type="ECO:0000313" key="2">
    <source>
        <dbReference type="EMBL" id="CDS86081.1"/>
    </source>
</evidence>
<reference evidence="5 7" key="2">
    <citation type="submission" date="2017-02" db="EMBL/GenBank/DDBJ databases">
        <authorList>
            <consortium name="Pathogen Informatics"/>
        </authorList>
    </citation>
    <scope>NUCLEOTIDE SEQUENCE [LARGE SCALE GENOMIC DNA]</scope>
    <source>
        <strain evidence="6">Clo34</strain>
        <strain evidence="8">clo34</strain>
        <strain evidence="5 7">VRECD0157</strain>
    </source>
</reference>
<gene>
    <name evidence="4" type="ORF">BN1095_340007</name>
    <name evidence="3" type="ORF">BN1096_560199</name>
    <name evidence="2" type="ORF">BN1097_540204</name>
    <name evidence="6" type="ORF">SAMEA1402399_01410</name>
    <name evidence="5" type="ORF">SAMEA3375112_00182</name>
</gene>
<feature type="transmembrane region" description="Helical" evidence="1">
    <location>
        <begin position="504"/>
        <end position="523"/>
    </location>
</feature>
<dbReference type="EMBL" id="FUPS01000001">
    <property type="protein sequence ID" value="SJR81339.1"/>
    <property type="molecule type" value="Genomic_DNA"/>
</dbReference>
<evidence type="ECO:0000313" key="6">
    <source>
        <dbReference type="EMBL" id="VFD31002.1"/>
    </source>
</evidence>
<dbReference type="Proteomes" id="UP000189137">
    <property type="component" value="Unassembled WGS sequence"/>
</dbReference>
<dbReference type="EMBL" id="LK932509">
    <property type="protein sequence ID" value="CDS86552.1"/>
    <property type="molecule type" value="Genomic_DNA"/>
</dbReference>
<dbReference type="RefSeq" id="WP_003438279.1">
    <property type="nucleotide sequence ID" value="NZ_AP031492.1"/>
</dbReference>
<dbReference type="Proteomes" id="UP000411588">
    <property type="component" value="Unassembled WGS sequence"/>
</dbReference>
<sequence>MRKKIMSLFAIVIMIFVSTASYGFAEEKGKVIFIDMNRTNLGSMMNIPILKNEIEKRGYVALMNIRGDQGTDDRRSYASMGAGTRASVTTEDYINFQKVDQDTAKAFEVATGQKAKEINDLGINRSINENLEYGEYGANLGSLGKTLSENGLKTSVIGNADIIENNQLVKNRNLCLVAMDQYGRIDSGNIDNINKKDSKMPFGISTDYDKLLDETKKSYKNSDAIFVELGDTYRLDMYRLNLNDNTYDTMKKNIVKNINKYLEQVFSMVGENDTVYIASAFPSDLDYKNKRRLSPIIKFSGEGKGLLESATTRKAGIVANLDVGVDILGTFGLENKEMVGRSYTLVNKEDNISYLKSLYERIVSISSIRSTIINGFVGVISASWVIAMFAIFFRNYMPHKERVFKVLKEFIKLGIIMPLSFMLAPLMNFKTPISISLGIFATTLILYLLGRKLFKDNDIKHMGFFATLTILVIVIDSVFGTYLMQNNIMSYDAVIGARYYGVGNEYEGVTIASAVFGLAVLLHYKKVSKLLVVIFSLIILITSAYPSMGANVGGAISECVAYLLFIMLIYDIKIDFKKAVLLAVSAVVVVFAFAALDILSGSESHLGMFVQRIFLNGPGEILQTFGRKIQMNMQLAQTSVWVNILLVGIGVIAVLIFKPSRHFRKIMNNFPILFKGFIASMVGCIITLLVNDSGIVAASTASIYILIPLIIISINMIIFEKNN</sequence>
<feature type="transmembrane region" description="Helical" evidence="1">
    <location>
        <begin position="409"/>
        <end position="427"/>
    </location>
</feature>
<protein>
    <submittedName>
        <fullName evidence="4 6">Membrane protein</fullName>
    </submittedName>
</protein>
<evidence type="ECO:0000313" key="8">
    <source>
        <dbReference type="Proteomes" id="UP000411588"/>
    </source>
</evidence>
<feature type="transmembrane region" description="Helical" evidence="1">
    <location>
        <begin position="462"/>
        <end position="484"/>
    </location>
</feature>
<keyword evidence="1" id="KW-0472">Membrane</keyword>
<dbReference type="EMBL" id="LK933005">
    <property type="protein sequence ID" value="CDT18776.1"/>
    <property type="molecule type" value="Genomic_DNA"/>
</dbReference>
<evidence type="ECO:0000256" key="1">
    <source>
        <dbReference type="SAM" id="Phobius"/>
    </source>
</evidence>
<evidence type="ECO:0000313" key="4">
    <source>
        <dbReference type="EMBL" id="CDT18776.1"/>
    </source>
</evidence>
<evidence type="ECO:0000313" key="7">
    <source>
        <dbReference type="Proteomes" id="UP000189137"/>
    </source>
</evidence>
<name>A0A031WEU7_CLODI</name>
<feature type="transmembrane region" description="Helical" evidence="1">
    <location>
        <begin position="433"/>
        <end position="450"/>
    </location>
</feature>
<feature type="transmembrane region" description="Helical" evidence="1">
    <location>
        <begin position="579"/>
        <end position="599"/>
    </location>
</feature>
<evidence type="ECO:0000313" key="5">
    <source>
        <dbReference type="EMBL" id="SJR81339.1"/>
    </source>
</evidence>
<dbReference type="EMBL" id="LK932392">
    <property type="protein sequence ID" value="CDS86081.1"/>
    <property type="molecule type" value="Genomic_DNA"/>
</dbReference>